<sequence length="229" mass="25734">MTEKQRQLTSQRIIPLELLESILAHAHFSFGIPLLTLALVCQEWRLTVLSTPRLWSNVSVITACQLGGKKPVEWLRQRIERAKGAPLDVTLSATCSLGTCNRSGTVSKANMSFKVVKMLHKVVLESGTRRWRSLTILDGTRQSTLATVPTAPASTQANIERNEFRAWMTGKMKNAAFPNLRVLDMQAYTYVPHEDYFEDMYSAIRRTTVSLNSCFLAEEQLPAGFLKDS</sequence>
<reference evidence="2" key="2">
    <citation type="submission" date="2015-01" db="EMBL/GenBank/DDBJ databases">
        <title>Evolutionary Origins and Diversification of the Mycorrhizal Mutualists.</title>
        <authorList>
            <consortium name="DOE Joint Genome Institute"/>
            <consortium name="Mycorrhizal Genomics Consortium"/>
            <person name="Kohler A."/>
            <person name="Kuo A."/>
            <person name="Nagy L.G."/>
            <person name="Floudas D."/>
            <person name="Copeland A."/>
            <person name="Barry K.W."/>
            <person name="Cichocki N."/>
            <person name="Veneault-Fourrey C."/>
            <person name="LaButti K."/>
            <person name="Lindquist E.A."/>
            <person name="Lipzen A."/>
            <person name="Lundell T."/>
            <person name="Morin E."/>
            <person name="Murat C."/>
            <person name="Riley R."/>
            <person name="Ohm R."/>
            <person name="Sun H."/>
            <person name="Tunlid A."/>
            <person name="Henrissat B."/>
            <person name="Grigoriev I.V."/>
            <person name="Hibbett D.S."/>
            <person name="Martin F."/>
        </authorList>
    </citation>
    <scope>NUCLEOTIDE SEQUENCE [LARGE SCALE GENOMIC DNA]</scope>
    <source>
        <strain evidence="2">MAFF 305830</strain>
    </source>
</reference>
<proteinExistence type="predicted"/>
<organism evidence="1 2">
    <name type="scientific">Serendipita vermifera MAFF 305830</name>
    <dbReference type="NCBI Taxonomy" id="933852"/>
    <lineage>
        <taxon>Eukaryota</taxon>
        <taxon>Fungi</taxon>
        <taxon>Dikarya</taxon>
        <taxon>Basidiomycota</taxon>
        <taxon>Agaricomycotina</taxon>
        <taxon>Agaricomycetes</taxon>
        <taxon>Sebacinales</taxon>
        <taxon>Serendipitaceae</taxon>
        <taxon>Serendipita</taxon>
    </lineage>
</organism>
<dbReference type="AlphaFoldDB" id="A0A0C3AT16"/>
<accession>A0A0C3AT16</accession>
<name>A0A0C3AT16_SERVB</name>
<evidence type="ECO:0000313" key="1">
    <source>
        <dbReference type="EMBL" id="KIM27700.1"/>
    </source>
</evidence>
<evidence type="ECO:0000313" key="2">
    <source>
        <dbReference type="Proteomes" id="UP000054097"/>
    </source>
</evidence>
<gene>
    <name evidence="1" type="ORF">M408DRAFT_163123</name>
</gene>
<dbReference type="Proteomes" id="UP000054097">
    <property type="component" value="Unassembled WGS sequence"/>
</dbReference>
<protein>
    <submittedName>
        <fullName evidence="1">Uncharacterized protein</fullName>
    </submittedName>
</protein>
<keyword evidence="2" id="KW-1185">Reference proteome</keyword>
<dbReference type="HOGENOM" id="CLU_1210432_0_0_1"/>
<reference evidence="1 2" key="1">
    <citation type="submission" date="2014-04" db="EMBL/GenBank/DDBJ databases">
        <authorList>
            <consortium name="DOE Joint Genome Institute"/>
            <person name="Kuo A."/>
            <person name="Zuccaro A."/>
            <person name="Kohler A."/>
            <person name="Nagy L.G."/>
            <person name="Floudas D."/>
            <person name="Copeland A."/>
            <person name="Barry K.W."/>
            <person name="Cichocki N."/>
            <person name="Veneault-Fourrey C."/>
            <person name="LaButti K."/>
            <person name="Lindquist E.A."/>
            <person name="Lipzen A."/>
            <person name="Lundell T."/>
            <person name="Morin E."/>
            <person name="Murat C."/>
            <person name="Sun H."/>
            <person name="Tunlid A."/>
            <person name="Henrissat B."/>
            <person name="Grigoriev I.V."/>
            <person name="Hibbett D.S."/>
            <person name="Martin F."/>
            <person name="Nordberg H.P."/>
            <person name="Cantor M.N."/>
            <person name="Hua S.X."/>
        </authorList>
    </citation>
    <scope>NUCLEOTIDE SEQUENCE [LARGE SCALE GENOMIC DNA]</scope>
    <source>
        <strain evidence="1 2">MAFF 305830</strain>
    </source>
</reference>
<dbReference type="OrthoDB" id="3365698at2759"/>
<dbReference type="EMBL" id="KN824297">
    <property type="protein sequence ID" value="KIM27700.1"/>
    <property type="molecule type" value="Genomic_DNA"/>
</dbReference>